<dbReference type="Proteomes" id="UP000217895">
    <property type="component" value="Chromosome"/>
</dbReference>
<evidence type="ECO:0008006" key="4">
    <source>
        <dbReference type="Google" id="ProtNLM"/>
    </source>
</evidence>
<evidence type="ECO:0000313" key="3">
    <source>
        <dbReference type="Proteomes" id="UP000217895"/>
    </source>
</evidence>
<gene>
    <name evidence="2" type="ORF">NIES2135_21030</name>
</gene>
<feature type="compositionally biased region" description="Basic and acidic residues" evidence="1">
    <location>
        <begin position="493"/>
        <end position="502"/>
    </location>
</feature>
<name>A0A1Z4JEY9_LEPBY</name>
<dbReference type="EMBL" id="AP018203">
    <property type="protein sequence ID" value="BAY55280.1"/>
    <property type="molecule type" value="Genomic_DNA"/>
</dbReference>
<keyword evidence="3" id="KW-1185">Reference proteome</keyword>
<evidence type="ECO:0000256" key="1">
    <source>
        <dbReference type="SAM" id="MobiDB-lite"/>
    </source>
</evidence>
<evidence type="ECO:0000313" key="2">
    <source>
        <dbReference type="EMBL" id="BAY55280.1"/>
    </source>
</evidence>
<proteinExistence type="predicted"/>
<organism evidence="2 3">
    <name type="scientific">Leptolyngbya boryana NIES-2135</name>
    <dbReference type="NCBI Taxonomy" id="1973484"/>
    <lineage>
        <taxon>Bacteria</taxon>
        <taxon>Bacillati</taxon>
        <taxon>Cyanobacteriota</taxon>
        <taxon>Cyanophyceae</taxon>
        <taxon>Leptolyngbyales</taxon>
        <taxon>Leptolyngbyaceae</taxon>
        <taxon>Leptolyngbya group</taxon>
        <taxon>Leptolyngbya</taxon>
    </lineage>
</organism>
<dbReference type="AlphaFoldDB" id="A0A1Z4JEY9"/>
<protein>
    <recommendedName>
        <fullName evidence="4">DUF4055 domain-containing protein</fullName>
    </recommendedName>
</protein>
<accession>A0A1Z4JEY9</accession>
<feature type="region of interest" description="Disordered" evidence="1">
    <location>
        <begin position="493"/>
        <end position="545"/>
    </location>
</feature>
<sequence length="545" mass="61039">MATPTLKQLARRHPTHREKSEYWELLQALMDGGSKLTPEIKQKILANPDRRPDGVIKERIKVARYFNKISPIANRFVSQLFAAPLQFEGSKDKFWEETFFPGGALLPQTDDDGKATFDAFLKAAILQALAQQKAIAQIDTAIATESINKKQQKSAREDEPYVLLVPRSQLWDWETDRNGFKFAKLHRFSWMRDTWDSDPVAMHDFTIYQRRPDGSIVASRYVIKSKGKGEDFDKGIESNLERLDEKNIEIASVNGLEERPIFNVRGQFKFPIVTLTLPPALWLADQLFDPQCSHYNQTASLEWGLVSTNYAMPTIESEDIEDFNSRNDKFGNGYFIHLDPSQKESIGWTERPGASFSTSMEYRSTVEQDIDKTVQQIAISAQDAAGAASGETLRQAKKPEEILLTLYGSMVKDLAKGVLDVAAIAHDEAVNWIVEGMSDFDRTDLQGEATEYGAIAQVGIPSEAFTKELQKAFAREVAKQKEFDSATLKKILEEIESAKPEPTEGEADPTVAGSPPEQDAPDPDSDEAIAEDALNDPELLKSLNL</sequence>
<reference evidence="2 3" key="1">
    <citation type="submission" date="2017-06" db="EMBL/GenBank/DDBJ databases">
        <title>Genome sequencing of cyanobaciteial culture collection at National Institute for Environmental Studies (NIES).</title>
        <authorList>
            <person name="Hirose Y."/>
            <person name="Shimura Y."/>
            <person name="Fujisawa T."/>
            <person name="Nakamura Y."/>
            <person name="Kawachi M."/>
        </authorList>
    </citation>
    <scope>NUCLEOTIDE SEQUENCE [LARGE SCALE GENOMIC DNA]</scope>
    <source>
        <strain evidence="2 3">NIES-2135</strain>
    </source>
</reference>
<feature type="compositionally biased region" description="Acidic residues" evidence="1">
    <location>
        <begin position="519"/>
        <end position="535"/>
    </location>
</feature>